<dbReference type="EMBL" id="JBGNYA010000001">
    <property type="protein sequence ID" value="MFA1611770.1"/>
    <property type="molecule type" value="Genomic_DNA"/>
</dbReference>
<reference evidence="2 3" key="1">
    <citation type="submission" date="2024-08" db="EMBL/GenBank/DDBJ databases">
        <title>Halobellus sp. MBLA0158 whole genome sequence.</title>
        <authorList>
            <person name="Hwang C.Y."/>
            <person name="Cho E.-S."/>
            <person name="Seo M.-J."/>
        </authorList>
    </citation>
    <scope>NUCLEOTIDE SEQUENCE [LARGE SCALE GENOMIC DNA]</scope>
    <source>
        <strain evidence="2 3">MBLA0158</strain>
    </source>
</reference>
<protein>
    <submittedName>
        <fullName evidence="2">GAF domain-containing protein</fullName>
    </submittedName>
</protein>
<dbReference type="Gene3D" id="3.30.450.40">
    <property type="match status" value="1"/>
</dbReference>
<evidence type="ECO:0000259" key="1">
    <source>
        <dbReference type="Pfam" id="PF13185"/>
    </source>
</evidence>
<dbReference type="Pfam" id="PF13185">
    <property type="entry name" value="GAF_2"/>
    <property type="match status" value="1"/>
</dbReference>
<dbReference type="RefSeq" id="WP_372390143.1">
    <property type="nucleotide sequence ID" value="NZ_JBGNYA010000001.1"/>
</dbReference>
<accession>A0ABD5MCY0</accession>
<organism evidence="2 3">
    <name type="scientific">Halobellus rubicundus</name>
    <dbReference type="NCBI Taxonomy" id="2996466"/>
    <lineage>
        <taxon>Archaea</taxon>
        <taxon>Methanobacteriati</taxon>
        <taxon>Methanobacteriota</taxon>
        <taxon>Stenosarchaea group</taxon>
        <taxon>Halobacteria</taxon>
        <taxon>Halobacteriales</taxon>
        <taxon>Haloferacaceae</taxon>
        <taxon>Halobellus</taxon>
    </lineage>
</organism>
<name>A0ABD5MCY0_9EURY</name>
<gene>
    <name evidence="2" type="ORF">OS889_12220</name>
</gene>
<evidence type="ECO:0000313" key="2">
    <source>
        <dbReference type="EMBL" id="MFA1611770.1"/>
    </source>
</evidence>
<evidence type="ECO:0000313" key="3">
    <source>
        <dbReference type="Proteomes" id="UP001570511"/>
    </source>
</evidence>
<dbReference type="AlphaFoldDB" id="A0ABD5MCY0"/>
<dbReference type="Proteomes" id="UP001570511">
    <property type="component" value="Unassembled WGS sequence"/>
</dbReference>
<comment type="caution">
    <text evidence="2">The sequence shown here is derived from an EMBL/GenBank/DDBJ whole genome shotgun (WGS) entry which is preliminary data.</text>
</comment>
<proteinExistence type="predicted"/>
<sequence>MPDTPGWDPSTVHTSLPESELERDALLASLQRLTEIGVWSYDASVSRLWWSDQAKRIHGIDPDAQPTFEEVLKRYSEADRGRVNQRFTDAIEDREPFRIDVGLAGEGTTERSVRMYCEPHDEDGTTVLRGAVQDVTDVKRREQRIEILRRTSQELRGASSRQEVAEILADAAKNILGLVNTTVRLIDEDRTILQTVVATEECVERAGDRPDYSIGEETPAARVYRSGEPEIHANHERTMDDHNRGELQSGLYVPIGDHGVLSAGDIVVEAFQNHDLEAASLLGQLGAEAITRIGWMNRSRAV</sequence>
<dbReference type="InterPro" id="IPR003018">
    <property type="entry name" value="GAF"/>
</dbReference>
<dbReference type="SUPFAM" id="SSF55785">
    <property type="entry name" value="PYP-like sensor domain (PAS domain)"/>
    <property type="match status" value="1"/>
</dbReference>
<feature type="domain" description="GAF" evidence="1">
    <location>
        <begin position="159"/>
        <end position="290"/>
    </location>
</feature>
<dbReference type="InterPro" id="IPR035965">
    <property type="entry name" value="PAS-like_dom_sf"/>
</dbReference>
<dbReference type="SUPFAM" id="SSF55781">
    <property type="entry name" value="GAF domain-like"/>
    <property type="match status" value="1"/>
</dbReference>
<dbReference type="InterPro" id="IPR029016">
    <property type="entry name" value="GAF-like_dom_sf"/>
</dbReference>
<keyword evidence="3" id="KW-1185">Reference proteome</keyword>
<dbReference type="Gene3D" id="3.30.450.20">
    <property type="entry name" value="PAS domain"/>
    <property type="match status" value="1"/>
</dbReference>